<dbReference type="SUPFAM" id="SSF102198">
    <property type="entry name" value="Putative cyclase"/>
    <property type="match status" value="1"/>
</dbReference>
<dbReference type="PANTHER" id="PTHR31118">
    <property type="entry name" value="CYCLASE-LIKE PROTEIN 2"/>
    <property type="match status" value="1"/>
</dbReference>
<name>G7VHZ3_9CREN</name>
<evidence type="ECO:0000313" key="1">
    <source>
        <dbReference type="EMBL" id="AET33353.1"/>
    </source>
</evidence>
<dbReference type="GeneID" id="11596444"/>
<proteinExistence type="predicted"/>
<protein>
    <submittedName>
        <fullName evidence="1">Cyclase family protein</fullName>
    </submittedName>
</protein>
<organism evidence="1 2">
    <name type="scientific">Pyrobaculum ferrireducens</name>
    <dbReference type="NCBI Taxonomy" id="1104324"/>
    <lineage>
        <taxon>Archaea</taxon>
        <taxon>Thermoproteota</taxon>
        <taxon>Thermoprotei</taxon>
        <taxon>Thermoproteales</taxon>
        <taxon>Thermoproteaceae</taxon>
        <taxon>Pyrobaculum</taxon>
    </lineage>
</organism>
<evidence type="ECO:0000313" key="2">
    <source>
        <dbReference type="Proteomes" id="UP000005867"/>
    </source>
</evidence>
<dbReference type="GO" id="GO:0019441">
    <property type="term" value="P:L-tryptophan catabolic process to kynurenine"/>
    <property type="evidence" value="ECO:0007669"/>
    <property type="project" value="InterPro"/>
</dbReference>
<dbReference type="EMBL" id="CP003098">
    <property type="protein sequence ID" value="AET33353.1"/>
    <property type="molecule type" value="Genomic_DNA"/>
</dbReference>
<sequence>MYIDLTMELGPDTPVFPGYPKPAFIQWSKIDLHGYYSRVMYTPEHSATHVDSPAHFVPGARTVDQIPPEKFIGTFVALDFSDLPPRGQITLRAFEARLPRGADLGPGAVVLLRTGYDAYAGTDRWLEHPDISPELAEHLAKLGINAVGTDAPSPDHAPFEIHKILLAREVLIYENLTNLAAVVGKRGRFYGLPLKLAQGSGAPVRAIAEITPA</sequence>
<dbReference type="GO" id="GO:0004061">
    <property type="term" value="F:arylformamidase activity"/>
    <property type="evidence" value="ECO:0007669"/>
    <property type="project" value="InterPro"/>
</dbReference>
<dbReference type="Pfam" id="PF04199">
    <property type="entry name" value="Cyclase"/>
    <property type="match status" value="1"/>
</dbReference>
<dbReference type="InterPro" id="IPR037175">
    <property type="entry name" value="KFase_sf"/>
</dbReference>
<dbReference type="RefSeq" id="WP_014289178.1">
    <property type="nucleotide sequence ID" value="NC_016645.1"/>
</dbReference>
<reference evidence="1 2" key="1">
    <citation type="journal article" date="2012" name="J. Bacteriol.">
        <title>Complete genome sequence of strain 1860, a crenarchaeon of the genus pyrobaculum able to grow with various electron acceptors.</title>
        <authorList>
            <person name="Mardanov A.V."/>
            <person name="Gumerov V.M."/>
            <person name="Slobodkina G.B."/>
            <person name="Beletsky A.V."/>
            <person name="Bonch-Osmolovskaya E.A."/>
            <person name="Ravin N.V."/>
            <person name="Skryabin K.G."/>
        </authorList>
    </citation>
    <scope>NUCLEOTIDE SEQUENCE [LARGE SCALE GENOMIC DNA]</scope>
    <source>
        <strain evidence="1 2">1860</strain>
    </source>
</reference>
<dbReference type="InterPro" id="IPR007325">
    <property type="entry name" value="KFase/CYL"/>
</dbReference>
<accession>G7VHZ3</accession>
<dbReference type="HOGENOM" id="CLU_030671_3_2_2"/>
<keyword evidence="2" id="KW-1185">Reference proteome</keyword>
<dbReference type="STRING" id="1104324.P186_1951"/>
<dbReference type="OrthoDB" id="9014at2157"/>
<dbReference type="PANTHER" id="PTHR31118:SF12">
    <property type="entry name" value="CYCLASE-LIKE PROTEIN 2"/>
    <property type="match status" value="1"/>
</dbReference>
<dbReference type="BioCyc" id="PSP1104324:GJSN-1909-MONOMER"/>
<gene>
    <name evidence="1" type="ORF">P186_1951</name>
</gene>
<dbReference type="Proteomes" id="UP000005867">
    <property type="component" value="Chromosome"/>
</dbReference>
<dbReference type="eggNOG" id="arCOG02462">
    <property type="taxonomic scope" value="Archaea"/>
</dbReference>
<dbReference type="Gene3D" id="3.50.30.50">
    <property type="entry name" value="Putative cyclase"/>
    <property type="match status" value="1"/>
</dbReference>
<dbReference type="KEGG" id="pyr:P186_1951"/>
<dbReference type="AlphaFoldDB" id="G7VHZ3"/>